<comment type="caution">
    <text evidence="1">The sequence shown here is derived from an EMBL/GenBank/DDBJ whole genome shotgun (WGS) entry which is preliminary data.</text>
</comment>
<organism evidence="1 2">
    <name type="scientific">Linnemannia gamsii</name>
    <dbReference type="NCBI Taxonomy" id="64522"/>
    <lineage>
        <taxon>Eukaryota</taxon>
        <taxon>Fungi</taxon>
        <taxon>Fungi incertae sedis</taxon>
        <taxon>Mucoromycota</taxon>
        <taxon>Mortierellomycotina</taxon>
        <taxon>Mortierellomycetes</taxon>
        <taxon>Mortierellales</taxon>
        <taxon>Mortierellaceae</taxon>
        <taxon>Linnemannia</taxon>
    </lineage>
</organism>
<gene>
    <name evidence="1" type="ORF">BGZ97_005774</name>
</gene>
<keyword evidence="2" id="KW-1185">Reference proteome</keyword>
<feature type="non-terminal residue" evidence="1">
    <location>
        <position position="437"/>
    </location>
</feature>
<evidence type="ECO:0000313" key="2">
    <source>
        <dbReference type="Proteomes" id="UP000823405"/>
    </source>
</evidence>
<sequence length="437" mass="51196">DALPTRLPLRSLILVNLRAPQSWLEDLLTVTPHLETLKLIGHAKYYAQRTTERWDWPRFRAHLQSLSLPHKQLHYSEHWHHHHDLLPLEADLTICPNTEERTFLFYDLTPKVLTFLKDRPVFLTSLEILQPKHVHCVRDGWTQYEKLPYTARPLHQLLCECLNLRHLKTLRMPYMTDFMDVNHRIPMYSASMSEEQEQQQEQDIPPPNMPGIWICHGLETLHLELHLHDPAIEKRPHHTRILYGYIATVCPRLINLRILFPHFCLTEDSKKDTKYQPYVLEGGLCLLSKLRHLERLRIGHGTFICRNVSELNWLAPSGRVEEHRENRRDVVDGWFVRLREEAKLEVNRLENSTGVADETLGPRAMDERLMAGLKNLGLLQDVVDMIAEMDRDDYSILPELFKVACGQHLGQHPEKEMRSLFYNPPSGLASRLLNWAS</sequence>
<protein>
    <submittedName>
        <fullName evidence="1">Uncharacterized protein</fullName>
    </submittedName>
</protein>
<name>A0A9P6QQ30_9FUNG</name>
<dbReference type="EMBL" id="JAAAIN010002587">
    <property type="protein sequence ID" value="KAG0291841.1"/>
    <property type="molecule type" value="Genomic_DNA"/>
</dbReference>
<evidence type="ECO:0000313" key="1">
    <source>
        <dbReference type="EMBL" id="KAG0291841.1"/>
    </source>
</evidence>
<proteinExistence type="predicted"/>
<accession>A0A9P6QQ30</accession>
<dbReference type="OrthoDB" id="2398163at2759"/>
<dbReference type="Proteomes" id="UP000823405">
    <property type="component" value="Unassembled WGS sequence"/>
</dbReference>
<dbReference type="AlphaFoldDB" id="A0A9P6QQ30"/>
<feature type="non-terminal residue" evidence="1">
    <location>
        <position position="1"/>
    </location>
</feature>
<reference evidence="1" key="1">
    <citation type="journal article" date="2020" name="Fungal Divers.">
        <title>Resolving the Mortierellaceae phylogeny through synthesis of multi-gene phylogenetics and phylogenomics.</title>
        <authorList>
            <person name="Vandepol N."/>
            <person name="Liber J."/>
            <person name="Desiro A."/>
            <person name="Na H."/>
            <person name="Kennedy M."/>
            <person name="Barry K."/>
            <person name="Grigoriev I.V."/>
            <person name="Miller A.N."/>
            <person name="O'Donnell K."/>
            <person name="Stajich J.E."/>
            <person name="Bonito G."/>
        </authorList>
    </citation>
    <scope>NUCLEOTIDE SEQUENCE</scope>
    <source>
        <strain evidence="1">NVP60</strain>
    </source>
</reference>